<evidence type="ECO:0000313" key="2">
    <source>
        <dbReference type="EMBL" id="KAK7342092.1"/>
    </source>
</evidence>
<name>A0AAN9QNL1_PHACN</name>
<accession>A0AAN9QNL1</accession>
<evidence type="ECO:0000256" key="1">
    <source>
        <dbReference type="SAM" id="MobiDB-lite"/>
    </source>
</evidence>
<proteinExistence type="predicted"/>
<dbReference type="AlphaFoldDB" id="A0AAN9QNL1"/>
<sequence>MQSGPTNGYTPHNLAPHTTATNNSKRRAREPEDGNAVLYVAEAEEPLPKTIVLYLRHSKRTNATDSPIIGLTGKDWSFDQFGTIFAMGLILLTGRPYCAESKPILPCSGLSPWNACSVSLRWR</sequence>
<organism evidence="2 3">
    <name type="scientific">Phaseolus coccineus</name>
    <name type="common">Scarlet runner bean</name>
    <name type="synonym">Phaseolus multiflorus</name>
    <dbReference type="NCBI Taxonomy" id="3886"/>
    <lineage>
        <taxon>Eukaryota</taxon>
        <taxon>Viridiplantae</taxon>
        <taxon>Streptophyta</taxon>
        <taxon>Embryophyta</taxon>
        <taxon>Tracheophyta</taxon>
        <taxon>Spermatophyta</taxon>
        <taxon>Magnoliopsida</taxon>
        <taxon>eudicotyledons</taxon>
        <taxon>Gunneridae</taxon>
        <taxon>Pentapetalae</taxon>
        <taxon>rosids</taxon>
        <taxon>fabids</taxon>
        <taxon>Fabales</taxon>
        <taxon>Fabaceae</taxon>
        <taxon>Papilionoideae</taxon>
        <taxon>50 kb inversion clade</taxon>
        <taxon>NPAAA clade</taxon>
        <taxon>indigoferoid/millettioid clade</taxon>
        <taxon>Phaseoleae</taxon>
        <taxon>Phaseolus</taxon>
    </lineage>
</organism>
<dbReference type="EMBL" id="JAYMYR010000009">
    <property type="protein sequence ID" value="KAK7342092.1"/>
    <property type="molecule type" value="Genomic_DNA"/>
</dbReference>
<dbReference type="Proteomes" id="UP001374584">
    <property type="component" value="Unassembled WGS sequence"/>
</dbReference>
<comment type="caution">
    <text evidence="2">The sequence shown here is derived from an EMBL/GenBank/DDBJ whole genome shotgun (WGS) entry which is preliminary data.</text>
</comment>
<feature type="region of interest" description="Disordered" evidence="1">
    <location>
        <begin position="1"/>
        <end position="33"/>
    </location>
</feature>
<keyword evidence="3" id="KW-1185">Reference proteome</keyword>
<protein>
    <submittedName>
        <fullName evidence="2">Uncharacterized protein</fullName>
    </submittedName>
</protein>
<reference evidence="2 3" key="1">
    <citation type="submission" date="2024-01" db="EMBL/GenBank/DDBJ databases">
        <title>The genomes of 5 underutilized Papilionoideae crops provide insights into root nodulation and disease resistanc.</title>
        <authorList>
            <person name="Jiang F."/>
        </authorList>
    </citation>
    <scope>NUCLEOTIDE SEQUENCE [LARGE SCALE GENOMIC DNA]</scope>
    <source>
        <strain evidence="2">JINMINGXINNONG_FW02</strain>
        <tissue evidence="2">Leaves</tissue>
    </source>
</reference>
<evidence type="ECO:0000313" key="3">
    <source>
        <dbReference type="Proteomes" id="UP001374584"/>
    </source>
</evidence>
<gene>
    <name evidence="2" type="ORF">VNO80_25035</name>
</gene>
<feature type="compositionally biased region" description="Polar residues" evidence="1">
    <location>
        <begin position="1"/>
        <end position="23"/>
    </location>
</feature>